<dbReference type="InterPro" id="IPR027417">
    <property type="entry name" value="P-loop_NTPase"/>
</dbReference>
<keyword evidence="6" id="KW-0342">GTP-binding</keyword>
<dbReference type="NCBIfam" id="TIGR00231">
    <property type="entry name" value="small_GTP"/>
    <property type="match status" value="1"/>
</dbReference>
<keyword evidence="5" id="KW-0653">Protein transport</keyword>
<keyword evidence="3" id="KW-0813">Transport</keyword>
<evidence type="ECO:0000313" key="9">
    <source>
        <dbReference type="EMBL" id="KAA8647678.1"/>
    </source>
</evidence>
<dbReference type="InterPro" id="IPR001806">
    <property type="entry name" value="Small_GTPase"/>
</dbReference>
<dbReference type="PRINTS" id="PR00449">
    <property type="entry name" value="RASTRNSFRMNG"/>
</dbReference>
<name>A0A5M9MKY7_9EURO</name>
<gene>
    <name evidence="9" type="ORF">ATNIH1004_006372</name>
</gene>
<dbReference type="SMART" id="SM00175">
    <property type="entry name" value="RAB"/>
    <property type="match status" value="1"/>
</dbReference>
<dbReference type="SUPFAM" id="SSF52540">
    <property type="entry name" value="P-loop containing nucleoside triphosphate hydrolases"/>
    <property type="match status" value="1"/>
</dbReference>
<dbReference type="PANTHER" id="PTHR24071">
    <property type="entry name" value="RAN GTPASE"/>
    <property type="match status" value="1"/>
</dbReference>
<dbReference type="PROSITE" id="PS51419">
    <property type="entry name" value="RAB"/>
    <property type="match status" value="1"/>
</dbReference>
<keyword evidence="7" id="KW-0539">Nucleus</keyword>
<dbReference type="OrthoDB" id="4388760at2759"/>
<feature type="compositionally biased region" description="Basic and acidic residues" evidence="8">
    <location>
        <begin position="232"/>
        <end position="243"/>
    </location>
</feature>
<dbReference type="Pfam" id="PF00071">
    <property type="entry name" value="Ras"/>
    <property type="match status" value="1"/>
</dbReference>
<organism evidence="9 10">
    <name type="scientific">Aspergillus tanneri</name>
    <dbReference type="NCBI Taxonomy" id="1220188"/>
    <lineage>
        <taxon>Eukaryota</taxon>
        <taxon>Fungi</taxon>
        <taxon>Dikarya</taxon>
        <taxon>Ascomycota</taxon>
        <taxon>Pezizomycotina</taxon>
        <taxon>Eurotiomycetes</taxon>
        <taxon>Eurotiomycetidae</taxon>
        <taxon>Eurotiales</taxon>
        <taxon>Aspergillaceae</taxon>
        <taxon>Aspergillus</taxon>
        <taxon>Aspergillus subgen. Circumdati</taxon>
    </lineage>
</organism>
<protein>
    <submittedName>
        <fullName evidence="9">Uncharacterized protein</fullName>
    </submittedName>
</protein>
<comment type="similarity">
    <text evidence="2">Belongs to the small GTPase superfamily. Ran family.</text>
</comment>
<dbReference type="Proteomes" id="UP000324241">
    <property type="component" value="Unassembled WGS sequence"/>
</dbReference>
<proteinExistence type="inferred from homology"/>
<dbReference type="VEuPathDB" id="FungiDB:EYZ11_006867"/>
<dbReference type="GO" id="GO:0003924">
    <property type="term" value="F:GTPase activity"/>
    <property type="evidence" value="ECO:0007669"/>
    <property type="project" value="InterPro"/>
</dbReference>
<evidence type="ECO:0000256" key="1">
    <source>
        <dbReference type="ARBA" id="ARBA00004123"/>
    </source>
</evidence>
<dbReference type="InterPro" id="IPR005225">
    <property type="entry name" value="Small_GTP-bd"/>
</dbReference>
<dbReference type="SMART" id="SM00176">
    <property type="entry name" value="RAN"/>
    <property type="match status" value="1"/>
</dbReference>
<evidence type="ECO:0000256" key="6">
    <source>
        <dbReference type="ARBA" id="ARBA00023134"/>
    </source>
</evidence>
<evidence type="ECO:0000256" key="7">
    <source>
        <dbReference type="ARBA" id="ARBA00023242"/>
    </source>
</evidence>
<comment type="caution">
    <text evidence="9">The sequence shown here is derived from an EMBL/GenBank/DDBJ whole genome shotgun (WGS) entry which is preliminary data.</text>
</comment>
<dbReference type="GO" id="GO:0000054">
    <property type="term" value="P:ribosomal subunit export from nucleus"/>
    <property type="evidence" value="ECO:0007669"/>
    <property type="project" value="TreeGrafter"/>
</dbReference>
<dbReference type="SMART" id="SM00173">
    <property type="entry name" value="RAS"/>
    <property type="match status" value="1"/>
</dbReference>
<dbReference type="EMBL" id="QUQM01000004">
    <property type="protein sequence ID" value="KAA8647678.1"/>
    <property type="molecule type" value="Genomic_DNA"/>
</dbReference>
<dbReference type="InterPro" id="IPR002041">
    <property type="entry name" value="Ran_GTPase"/>
</dbReference>
<dbReference type="AlphaFoldDB" id="A0A5M9MKY7"/>
<evidence type="ECO:0000256" key="2">
    <source>
        <dbReference type="ARBA" id="ARBA00008028"/>
    </source>
</evidence>
<dbReference type="Gene3D" id="3.40.50.300">
    <property type="entry name" value="P-loop containing nucleotide triphosphate hydrolases"/>
    <property type="match status" value="1"/>
</dbReference>
<evidence type="ECO:0000313" key="10">
    <source>
        <dbReference type="Proteomes" id="UP000324241"/>
    </source>
</evidence>
<keyword evidence="4" id="KW-0547">Nucleotide-binding</keyword>
<evidence type="ECO:0000256" key="3">
    <source>
        <dbReference type="ARBA" id="ARBA00022448"/>
    </source>
</evidence>
<dbReference type="RefSeq" id="XP_033427039.1">
    <property type="nucleotide sequence ID" value="XM_033571007.1"/>
</dbReference>
<comment type="subcellular location">
    <subcellularLocation>
        <location evidence="1">Nucleus</location>
    </subcellularLocation>
</comment>
<dbReference type="GO" id="GO:0005634">
    <property type="term" value="C:nucleus"/>
    <property type="evidence" value="ECO:0007669"/>
    <property type="project" value="UniProtKB-SubCell"/>
</dbReference>
<dbReference type="GeneID" id="54329074"/>
<dbReference type="GO" id="GO:0005737">
    <property type="term" value="C:cytoplasm"/>
    <property type="evidence" value="ECO:0007669"/>
    <property type="project" value="TreeGrafter"/>
</dbReference>
<feature type="compositionally biased region" description="Polar residues" evidence="8">
    <location>
        <begin position="203"/>
        <end position="216"/>
    </location>
</feature>
<dbReference type="GO" id="GO:0005525">
    <property type="term" value="F:GTP binding"/>
    <property type="evidence" value="ECO:0007669"/>
    <property type="project" value="UniProtKB-KW"/>
</dbReference>
<dbReference type="GO" id="GO:0006606">
    <property type="term" value="P:protein import into nucleus"/>
    <property type="evidence" value="ECO:0007669"/>
    <property type="project" value="TreeGrafter"/>
</dbReference>
<feature type="region of interest" description="Disordered" evidence="8">
    <location>
        <begin position="203"/>
        <end position="243"/>
    </location>
</feature>
<sequence length="476" mass="54451">MAKYQDSGKAFKVVLLGDRNVGKTSLAKWCQSEGYTDEYSQSHEPSVYRLLVDTNRGSINFDIWDMPGEVDSPDTLREHVDDADAAILMFDLQSPSTLDSIPLWYDKLPIEKGNFPVALCGNKVDLPYRRLGPVSITFHREKGLEYNDISVKEGYNPIRPFLFLARRILHDPSLELEQAKAQTDPISPQQSGLLHLEPVELSSTRGGSGLLTQHRYNTGDRDSPPSKGPRAFHADDDSPHSTEREVFNSSICVPPDTAIDSDIQRRLKRMILTLQQHPHIRVTEARLDPPTPQPKIDQAKEYAHGILPDGVEKFYSQVGSFTLEWEHTSPELTVGDLPSRGRIQILPITETFGDNWRDITWFPLPDHIEPRPDDEWRFTYRRVLPFDFFTPEACLCFIQTPGGIPEDHVAYHYFGEELYRTRYTFGDYIERLLASYGFWYWGETLCSETRSSAQVLSFRANMPQIFEGYDDGLFQP</sequence>
<evidence type="ECO:0000256" key="4">
    <source>
        <dbReference type="ARBA" id="ARBA00022741"/>
    </source>
</evidence>
<evidence type="ECO:0000256" key="8">
    <source>
        <dbReference type="SAM" id="MobiDB-lite"/>
    </source>
</evidence>
<evidence type="ECO:0000256" key="5">
    <source>
        <dbReference type="ARBA" id="ARBA00022927"/>
    </source>
</evidence>
<reference evidence="9 10" key="1">
    <citation type="submission" date="2019-08" db="EMBL/GenBank/DDBJ databases">
        <title>The genome sequence of a newly discovered highly antifungal drug resistant Aspergillus species, Aspergillus tanneri NIH 1004.</title>
        <authorList>
            <person name="Mounaud S."/>
            <person name="Singh I."/>
            <person name="Joardar V."/>
            <person name="Pakala S."/>
            <person name="Pakala S."/>
            <person name="Venepally P."/>
            <person name="Chung J.K."/>
            <person name="Losada L."/>
            <person name="Nierman W.C."/>
        </authorList>
    </citation>
    <scope>NUCLEOTIDE SEQUENCE [LARGE SCALE GENOMIC DNA]</scope>
    <source>
        <strain evidence="9 10">NIH1004</strain>
    </source>
</reference>
<dbReference type="PANTHER" id="PTHR24071:SF0">
    <property type="entry name" value="GTP-BINDING NUCLEAR PROTEIN RAN"/>
    <property type="match status" value="1"/>
</dbReference>
<accession>A0A5M9MKY7</accession>